<dbReference type="Proteomes" id="UP000077315">
    <property type="component" value="Unassembled WGS sequence"/>
</dbReference>
<dbReference type="PIRSF" id="PIRSF000102">
    <property type="entry name" value="Lac_mal_DH"/>
    <property type="match status" value="1"/>
</dbReference>
<dbReference type="PRINTS" id="PR00086">
    <property type="entry name" value="LLDHDRGNASE"/>
</dbReference>
<dbReference type="GeneID" id="29004674"/>
<keyword evidence="1" id="KW-0560">Oxidoreductase</keyword>
<dbReference type="GO" id="GO:0006089">
    <property type="term" value="P:lactate metabolic process"/>
    <property type="evidence" value="ECO:0007669"/>
    <property type="project" value="TreeGrafter"/>
</dbReference>
<dbReference type="GO" id="GO:0004459">
    <property type="term" value="F:L-lactate dehydrogenase (NAD+) activity"/>
    <property type="evidence" value="ECO:0007669"/>
    <property type="project" value="TreeGrafter"/>
</dbReference>
<dbReference type="PANTHER" id="PTHR43128:SF16">
    <property type="entry name" value="L-LACTATE DEHYDROGENASE"/>
    <property type="match status" value="1"/>
</dbReference>
<dbReference type="EMBL" id="KV440986">
    <property type="protein sequence ID" value="OAD71098.1"/>
    <property type="molecule type" value="Genomic_DNA"/>
</dbReference>
<evidence type="ECO:0000256" key="1">
    <source>
        <dbReference type="ARBA" id="ARBA00023002"/>
    </source>
</evidence>
<dbReference type="PANTHER" id="PTHR43128">
    <property type="entry name" value="L-2-HYDROXYCARBOXYLATE DEHYDROGENASE (NAD(P)(+))"/>
    <property type="match status" value="1"/>
</dbReference>
<evidence type="ECO:0000256" key="2">
    <source>
        <dbReference type="ARBA" id="ARBA00023027"/>
    </source>
</evidence>
<name>A0A167LU12_PHYB8</name>
<keyword evidence="6" id="KW-1185">Reference proteome</keyword>
<evidence type="ECO:0000313" key="6">
    <source>
        <dbReference type="Proteomes" id="UP000077315"/>
    </source>
</evidence>
<keyword evidence="2 3" id="KW-0520">NAD</keyword>
<dbReference type="InterPro" id="IPR001236">
    <property type="entry name" value="Lactate/malate_DH_N"/>
</dbReference>
<dbReference type="SUPFAM" id="SSF56327">
    <property type="entry name" value="LDH C-terminal domain-like"/>
    <property type="match status" value="1"/>
</dbReference>
<dbReference type="RefSeq" id="XP_018289138.1">
    <property type="nucleotide sequence ID" value="XM_018443769.1"/>
</dbReference>
<proteinExistence type="predicted"/>
<sequence>RVAIIGAGSLGASVAYALLMLNSAKEIILVDLSTGILEGQVLDLFDAAYSTKTLVRSGTFQEAGQSSIIIITADRPQGINETRKTWLQKSRKLIQSIAVSMEPIHPKSLVVVAADPVDVFVRYLYEKNHVGRSRVFGTNGTAAATMRLQRWIADITSTRSKNVVVYVVGSEEHPVVLWHSAKISGQPVRSLPILIDNRHMIPSIVSCEKRLKIKSLKGDACFGKGAHLARLVHDILIHNTCTHIVTVYIQKVQTCLSIPVSLGRTGIQYILEPELSPDEAGSIQVAVE</sequence>
<dbReference type="STRING" id="763407.A0A167LU12"/>
<accession>A0A167LU12</accession>
<reference evidence="6" key="1">
    <citation type="submission" date="2015-06" db="EMBL/GenBank/DDBJ databases">
        <title>Expansion of signal transduction pathways in fungi by whole-genome duplication.</title>
        <authorList>
            <consortium name="DOE Joint Genome Institute"/>
            <person name="Corrochano L.M."/>
            <person name="Kuo A."/>
            <person name="Marcet-Houben M."/>
            <person name="Polaino S."/>
            <person name="Salamov A."/>
            <person name="Villalobos J.M."/>
            <person name="Alvarez M.I."/>
            <person name="Avalos J."/>
            <person name="Benito E.P."/>
            <person name="Benoit I."/>
            <person name="Burger G."/>
            <person name="Camino L.P."/>
            <person name="Canovas D."/>
            <person name="Cerda-Olmedo E."/>
            <person name="Cheng J.-F."/>
            <person name="Dominguez A."/>
            <person name="Elias M."/>
            <person name="Eslava A.P."/>
            <person name="Glaser F."/>
            <person name="Grimwood J."/>
            <person name="Gutierrez G."/>
            <person name="Heitman J."/>
            <person name="Henrissat B."/>
            <person name="Iturriaga E.A."/>
            <person name="Lang B.F."/>
            <person name="Lavin J.L."/>
            <person name="Lee S."/>
            <person name="Li W."/>
            <person name="Lindquist E."/>
            <person name="Lopez-Garcia S."/>
            <person name="Luque E.M."/>
            <person name="Marcos A.T."/>
            <person name="Martin J."/>
            <person name="McCluskey K."/>
            <person name="Medina H.R."/>
            <person name="Miralles-Duran A."/>
            <person name="Miyazaki A."/>
            <person name="Munoz-Torres E."/>
            <person name="Oguiza J.A."/>
            <person name="Ohm R."/>
            <person name="Olmedo M."/>
            <person name="Orejas M."/>
            <person name="Ortiz-Castellanos L."/>
            <person name="Pisabarro A.G."/>
            <person name="Rodriguez-Romero J."/>
            <person name="Ruiz-Herrera J."/>
            <person name="Ruiz-Vazquez R."/>
            <person name="Sanz C."/>
            <person name="Schackwitz W."/>
            <person name="Schmutz J."/>
            <person name="Shahriari M."/>
            <person name="Shelest E."/>
            <person name="Silva-Franco F."/>
            <person name="Soanes D."/>
            <person name="Syed K."/>
            <person name="Tagua V.G."/>
            <person name="Talbot N.J."/>
            <person name="Thon M."/>
            <person name="De vries R.P."/>
            <person name="Wiebenga A."/>
            <person name="Yadav J.S."/>
            <person name="Braun E.L."/>
            <person name="Baker S."/>
            <person name="Garre V."/>
            <person name="Horwitz B."/>
            <person name="Torres-Martinez S."/>
            <person name="Idnurm A."/>
            <person name="Herrera-Estrella A."/>
            <person name="Gabaldon T."/>
            <person name="Grigoriev I.V."/>
        </authorList>
    </citation>
    <scope>NUCLEOTIDE SEQUENCE [LARGE SCALE GENOMIC DNA]</scope>
    <source>
        <strain evidence="6">NRRL 1555(-)</strain>
    </source>
</reference>
<dbReference type="InterPro" id="IPR015955">
    <property type="entry name" value="Lactate_DH/Glyco_Ohase_4_C"/>
</dbReference>
<feature type="domain" description="Lactate/malate dehydrogenase N-terminal" evidence="4">
    <location>
        <begin position="1"/>
        <end position="137"/>
    </location>
</feature>
<feature type="non-terminal residue" evidence="5">
    <location>
        <position position="288"/>
    </location>
</feature>
<dbReference type="AlphaFoldDB" id="A0A167LU12"/>
<evidence type="ECO:0000259" key="4">
    <source>
        <dbReference type="Pfam" id="PF00056"/>
    </source>
</evidence>
<evidence type="ECO:0000256" key="3">
    <source>
        <dbReference type="PIRSR" id="PIRSR000102-3"/>
    </source>
</evidence>
<dbReference type="VEuPathDB" id="FungiDB:PHYBLDRAFT_91584"/>
<feature type="binding site" evidence="3">
    <location>
        <begin position="6"/>
        <end position="11"/>
    </location>
    <ligand>
        <name>NAD(+)</name>
        <dbReference type="ChEBI" id="CHEBI:57540"/>
    </ligand>
</feature>
<dbReference type="Gene3D" id="3.90.110.10">
    <property type="entry name" value="Lactate dehydrogenase/glycoside hydrolase, family 4, C-terminal"/>
    <property type="match status" value="1"/>
</dbReference>
<dbReference type="InParanoid" id="A0A167LU12"/>
<dbReference type="SUPFAM" id="SSF51735">
    <property type="entry name" value="NAD(P)-binding Rossmann-fold domains"/>
    <property type="match status" value="1"/>
</dbReference>
<organism evidence="5 6">
    <name type="scientific">Phycomyces blakesleeanus (strain ATCC 8743b / DSM 1359 / FGSC 10004 / NBRC 33097 / NRRL 1555)</name>
    <dbReference type="NCBI Taxonomy" id="763407"/>
    <lineage>
        <taxon>Eukaryota</taxon>
        <taxon>Fungi</taxon>
        <taxon>Fungi incertae sedis</taxon>
        <taxon>Mucoromycota</taxon>
        <taxon>Mucoromycotina</taxon>
        <taxon>Mucoromycetes</taxon>
        <taxon>Mucorales</taxon>
        <taxon>Phycomycetaceae</taxon>
        <taxon>Phycomyces</taxon>
    </lineage>
</organism>
<dbReference type="OrthoDB" id="4069699at2759"/>
<gene>
    <name evidence="5" type="ORF">PHYBLDRAFT_91584</name>
</gene>
<feature type="non-terminal residue" evidence="5">
    <location>
        <position position="1"/>
    </location>
</feature>
<evidence type="ECO:0000313" key="5">
    <source>
        <dbReference type="EMBL" id="OAD71098.1"/>
    </source>
</evidence>
<feature type="binding site" evidence="3">
    <location>
        <position position="31"/>
    </location>
    <ligand>
        <name>NAD(+)</name>
        <dbReference type="ChEBI" id="CHEBI:57540"/>
    </ligand>
</feature>
<dbReference type="Gene3D" id="3.40.50.720">
    <property type="entry name" value="NAD(P)-binding Rossmann-like Domain"/>
    <property type="match status" value="1"/>
</dbReference>
<dbReference type="InterPro" id="IPR001557">
    <property type="entry name" value="L-lactate/malate_DH"/>
</dbReference>
<dbReference type="InterPro" id="IPR036291">
    <property type="entry name" value="NAD(P)-bd_dom_sf"/>
</dbReference>
<dbReference type="Pfam" id="PF00056">
    <property type="entry name" value="Ldh_1_N"/>
    <property type="match status" value="1"/>
</dbReference>
<protein>
    <recommendedName>
        <fullName evidence="4">Lactate/malate dehydrogenase N-terminal domain-containing protein</fullName>
    </recommendedName>
</protein>